<evidence type="ECO:0000256" key="6">
    <source>
        <dbReference type="ARBA" id="ARBA00022723"/>
    </source>
</evidence>
<dbReference type="HAMAP" id="MF_00188">
    <property type="entry name" value="Pept_M48_protease_HtpX"/>
    <property type="match status" value="1"/>
</dbReference>
<feature type="binding site" evidence="12">
    <location>
        <position position="126"/>
    </location>
    <ligand>
        <name>Zn(2+)</name>
        <dbReference type="ChEBI" id="CHEBI:29105"/>
        <note>catalytic</note>
    </ligand>
</feature>
<evidence type="ECO:0000256" key="5">
    <source>
        <dbReference type="ARBA" id="ARBA00022692"/>
    </source>
</evidence>
<dbReference type="PANTHER" id="PTHR43221:SF1">
    <property type="entry name" value="PROTEASE HTPX"/>
    <property type="match status" value="1"/>
</dbReference>
<dbReference type="AlphaFoldDB" id="A0A2G9XBG5"/>
<gene>
    <name evidence="12" type="primary">htpX</name>
    <name evidence="14" type="ORF">COX53_03250</name>
</gene>
<dbReference type="PANTHER" id="PTHR43221">
    <property type="entry name" value="PROTEASE HTPX"/>
    <property type="match status" value="1"/>
</dbReference>
<protein>
    <recommendedName>
        <fullName evidence="12">Protease HtpX homolog</fullName>
        <ecNumber evidence="12">3.4.24.-</ecNumber>
    </recommendedName>
</protein>
<comment type="subcellular location">
    <subcellularLocation>
        <location evidence="1 12">Cell membrane</location>
        <topology evidence="1 12">Multi-pass membrane protein</topology>
    </subcellularLocation>
</comment>
<evidence type="ECO:0000256" key="11">
    <source>
        <dbReference type="ARBA" id="ARBA00023136"/>
    </source>
</evidence>
<evidence type="ECO:0000259" key="13">
    <source>
        <dbReference type="Pfam" id="PF01435"/>
    </source>
</evidence>
<feature type="binding site" evidence="12">
    <location>
        <position position="203"/>
    </location>
    <ligand>
        <name>Zn(2+)</name>
        <dbReference type="ChEBI" id="CHEBI:29105"/>
        <note>catalytic</note>
    </ligand>
</feature>
<evidence type="ECO:0000256" key="7">
    <source>
        <dbReference type="ARBA" id="ARBA00022801"/>
    </source>
</evidence>
<proteinExistence type="inferred from homology"/>
<sequence>MLLFVVLITLLGYVFGQVSGYGNGMVIFAVIVSSFTSVFSYFFSDSIALSISGAKKVDEINFPKIFRVVGNLCIGAGMPLPKIYLIKDSAINAFAVGRDPKHSAIAFTTGAVDRLEDEELEGVAAHELSHIKNFDTLLMVVVVVLVGTVILLADWMGRSMFYRRRSRDDSKIGGILILIAFILVLLSPLIATLIQLAISRNREYLADASGALLTRYPEGLAGALEKIAEDKEPLETANKATAHLYISNPLKNRKDAVSWFANMFNTHPPINDRIQRLRSM</sequence>
<dbReference type="CDD" id="cd07340">
    <property type="entry name" value="M48B_Htpx_like"/>
    <property type="match status" value="1"/>
</dbReference>
<dbReference type="GO" id="GO:0006508">
    <property type="term" value="P:proteolysis"/>
    <property type="evidence" value="ECO:0007669"/>
    <property type="project" value="UniProtKB-KW"/>
</dbReference>
<dbReference type="Proteomes" id="UP000231388">
    <property type="component" value="Unassembled WGS sequence"/>
</dbReference>
<accession>A0A2G9XBG5</accession>
<keyword evidence="9 12" id="KW-1133">Transmembrane helix</keyword>
<evidence type="ECO:0000256" key="1">
    <source>
        <dbReference type="ARBA" id="ARBA00004651"/>
    </source>
</evidence>
<evidence type="ECO:0000256" key="3">
    <source>
        <dbReference type="ARBA" id="ARBA00022475"/>
    </source>
</evidence>
<evidence type="ECO:0000313" key="15">
    <source>
        <dbReference type="Proteomes" id="UP000231388"/>
    </source>
</evidence>
<dbReference type="InterPro" id="IPR050083">
    <property type="entry name" value="HtpX_protease"/>
</dbReference>
<name>A0A2G9XBG5_UNCKA</name>
<keyword evidence="7 12" id="KW-0378">Hydrolase</keyword>
<feature type="binding site" evidence="12">
    <location>
        <position position="130"/>
    </location>
    <ligand>
        <name>Zn(2+)</name>
        <dbReference type="ChEBI" id="CHEBI:29105"/>
        <note>catalytic</note>
    </ligand>
</feature>
<feature type="transmembrane region" description="Helical" evidence="12">
    <location>
        <begin position="26"/>
        <end position="44"/>
    </location>
</feature>
<dbReference type="GO" id="GO:0004222">
    <property type="term" value="F:metalloendopeptidase activity"/>
    <property type="evidence" value="ECO:0007669"/>
    <property type="project" value="UniProtKB-UniRule"/>
</dbReference>
<keyword evidence="4 12" id="KW-0645">Protease</keyword>
<evidence type="ECO:0000256" key="10">
    <source>
        <dbReference type="ARBA" id="ARBA00023049"/>
    </source>
</evidence>
<evidence type="ECO:0000256" key="4">
    <source>
        <dbReference type="ARBA" id="ARBA00022670"/>
    </source>
</evidence>
<evidence type="ECO:0000313" key="14">
    <source>
        <dbReference type="EMBL" id="PIP04302.1"/>
    </source>
</evidence>
<feature type="domain" description="Peptidase M48" evidence="13">
    <location>
        <begin position="62"/>
        <end position="279"/>
    </location>
</feature>
<reference evidence="14 15" key="1">
    <citation type="submission" date="2017-09" db="EMBL/GenBank/DDBJ databases">
        <title>Depth-based differentiation of microbial function through sediment-hosted aquifers and enrichment of novel symbionts in the deep terrestrial subsurface.</title>
        <authorList>
            <person name="Probst A.J."/>
            <person name="Ladd B."/>
            <person name="Jarett J.K."/>
            <person name="Geller-Mcgrath D.E."/>
            <person name="Sieber C.M."/>
            <person name="Emerson J.B."/>
            <person name="Anantharaman K."/>
            <person name="Thomas B.C."/>
            <person name="Malmstrom R."/>
            <person name="Stieglmeier M."/>
            <person name="Klingl A."/>
            <person name="Woyke T."/>
            <person name="Ryan C.M."/>
            <person name="Banfield J.F."/>
        </authorList>
    </citation>
    <scope>NUCLEOTIDE SEQUENCE [LARGE SCALE GENOMIC DNA]</scope>
    <source>
        <strain evidence="14">CG23_combo_of_CG06-09_8_20_14_all_40_14</strain>
    </source>
</reference>
<comment type="caution">
    <text evidence="14">The sequence shown here is derived from an EMBL/GenBank/DDBJ whole genome shotgun (WGS) entry which is preliminary data.</text>
</comment>
<keyword evidence="8 12" id="KW-0862">Zinc</keyword>
<dbReference type="EC" id="3.4.24.-" evidence="12"/>
<keyword evidence="6 12" id="KW-0479">Metal-binding</keyword>
<organism evidence="14 15">
    <name type="scientific">candidate division WWE3 bacterium CG23_combo_of_CG06-09_8_20_14_all_40_14</name>
    <dbReference type="NCBI Taxonomy" id="1975095"/>
    <lineage>
        <taxon>Bacteria</taxon>
        <taxon>Katanobacteria</taxon>
    </lineage>
</organism>
<evidence type="ECO:0000256" key="9">
    <source>
        <dbReference type="ARBA" id="ARBA00022989"/>
    </source>
</evidence>
<dbReference type="GO" id="GO:0005886">
    <property type="term" value="C:plasma membrane"/>
    <property type="evidence" value="ECO:0007669"/>
    <property type="project" value="UniProtKB-SubCell"/>
</dbReference>
<dbReference type="EMBL" id="PCQY01000037">
    <property type="protein sequence ID" value="PIP04302.1"/>
    <property type="molecule type" value="Genomic_DNA"/>
</dbReference>
<feature type="transmembrane region" description="Helical" evidence="12">
    <location>
        <begin position="175"/>
        <end position="198"/>
    </location>
</feature>
<dbReference type="GO" id="GO:0008270">
    <property type="term" value="F:zinc ion binding"/>
    <property type="evidence" value="ECO:0007669"/>
    <property type="project" value="UniProtKB-UniRule"/>
</dbReference>
<comment type="similarity">
    <text evidence="2 12">Belongs to the peptidase M48B family.</text>
</comment>
<keyword evidence="10 12" id="KW-0482">Metalloprotease</keyword>
<feature type="active site" evidence="12">
    <location>
        <position position="127"/>
    </location>
</feature>
<evidence type="ECO:0000256" key="12">
    <source>
        <dbReference type="HAMAP-Rule" id="MF_00188"/>
    </source>
</evidence>
<keyword evidence="3 12" id="KW-1003">Cell membrane</keyword>
<evidence type="ECO:0000256" key="2">
    <source>
        <dbReference type="ARBA" id="ARBA00009779"/>
    </source>
</evidence>
<comment type="cofactor">
    <cofactor evidence="12">
        <name>Zn(2+)</name>
        <dbReference type="ChEBI" id="CHEBI:29105"/>
    </cofactor>
    <text evidence="12">Binds 1 zinc ion per subunit.</text>
</comment>
<dbReference type="InterPro" id="IPR001915">
    <property type="entry name" value="Peptidase_M48"/>
</dbReference>
<feature type="transmembrane region" description="Helical" evidence="12">
    <location>
        <begin position="136"/>
        <end position="155"/>
    </location>
</feature>
<keyword evidence="11 12" id="KW-0472">Membrane</keyword>
<dbReference type="Gene3D" id="3.30.2010.10">
    <property type="entry name" value="Metalloproteases ('zincins'), catalytic domain"/>
    <property type="match status" value="1"/>
</dbReference>
<dbReference type="InterPro" id="IPR022919">
    <property type="entry name" value="Pept_M48_protease_HtpX"/>
</dbReference>
<keyword evidence="5 12" id="KW-0812">Transmembrane</keyword>
<dbReference type="Pfam" id="PF01435">
    <property type="entry name" value="Peptidase_M48"/>
    <property type="match status" value="1"/>
</dbReference>
<evidence type="ECO:0000256" key="8">
    <source>
        <dbReference type="ARBA" id="ARBA00022833"/>
    </source>
</evidence>